<evidence type="ECO:0000313" key="4">
    <source>
        <dbReference type="EMBL" id="RVT87575.1"/>
    </source>
</evidence>
<dbReference type="SUPFAM" id="SSF55073">
    <property type="entry name" value="Nucleotide cyclase"/>
    <property type="match status" value="1"/>
</dbReference>
<dbReference type="InterPro" id="IPR043128">
    <property type="entry name" value="Rev_trsase/Diguanyl_cyclase"/>
</dbReference>
<dbReference type="NCBIfam" id="TIGR00254">
    <property type="entry name" value="GGDEF"/>
    <property type="match status" value="1"/>
</dbReference>
<evidence type="ECO:0000256" key="1">
    <source>
        <dbReference type="SAM" id="Phobius"/>
    </source>
</evidence>
<feature type="transmembrane region" description="Helical" evidence="1">
    <location>
        <begin position="116"/>
        <end position="134"/>
    </location>
</feature>
<feature type="transmembrane region" description="Helical" evidence="1">
    <location>
        <begin position="45"/>
        <end position="63"/>
    </location>
</feature>
<gene>
    <name evidence="4" type="ORF">EOD73_00670</name>
</gene>
<comment type="caution">
    <text evidence="4">The sequence shown here is derived from an EMBL/GenBank/DDBJ whole genome shotgun (WGS) entry which is preliminary data.</text>
</comment>
<proteinExistence type="predicted"/>
<dbReference type="CDD" id="cd01949">
    <property type="entry name" value="GGDEF"/>
    <property type="match status" value="1"/>
</dbReference>
<dbReference type="Pfam" id="PF00563">
    <property type="entry name" value="EAL"/>
    <property type="match status" value="1"/>
</dbReference>
<dbReference type="SUPFAM" id="SSF141868">
    <property type="entry name" value="EAL domain-like"/>
    <property type="match status" value="1"/>
</dbReference>
<dbReference type="PANTHER" id="PTHR33121">
    <property type="entry name" value="CYCLIC DI-GMP PHOSPHODIESTERASE PDEF"/>
    <property type="match status" value="1"/>
</dbReference>
<dbReference type="InterPro" id="IPR029787">
    <property type="entry name" value="Nucleotide_cyclase"/>
</dbReference>
<name>A0A3S2WTJ8_9BURK</name>
<dbReference type="EMBL" id="SACM01000001">
    <property type="protein sequence ID" value="RVT87575.1"/>
    <property type="molecule type" value="Genomic_DNA"/>
</dbReference>
<feature type="transmembrane region" description="Helical" evidence="1">
    <location>
        <begin position="70"/>
        <end position="89"/>
    </location>
</feature>
<feature type="transmembrane region" description="Helical" evidence="1">
    <location>
        <begin position="146"/>
        <end position="167"/>
    </location>
</feature>
<sequence>MSHRDQAHLSVPQRTQRIRVTLVWTLAVLASLSAVYGAIGRASTAGLLLAAAVGLLPCFLALARRRPDPAADWFLGVLAVMVGGLAHVGHGLRDVSLLAFPALLVFAGMLRTARTLAWLVLVQGLLVVAIGLEHDPQAPQQSGSNTILVVTLLAILGMTAFAVWHLVRDLRVTLQQALEGQAQAQHSMQALEANRRHDALTGLPNRHAAQEALAPACTPPRARHAAVALLNVDGFRAINDAFGPQVGDQLLVALTERWRRMLSPKESLYRLSGDEFLVMASPAIADDALVAWGQRFVAVTAEPMDLVGIEVRCTVSAGVTPTHGANSYAELLSQLDAAMRHAKDRGRNGVARYEPRLQEDQAHQLNLLTAMRSSLKQGEGFSLHYQPKVDLATGRVLGAEALMRWSHPAHGPVSPAQFIPLAERSGLIVELGRWALREACRQAQAWRSAGWSDFTIAVNVSMVQCRRDDLAHDVLTSLADSGLPGQALVLELTESVLADSADALHAALRRLRALGVTLSIDDFGTGYSNLGYLSRLEVQQLKIDQSFVRRFLSSPPDRAIVETIIAMARKLGLNTVAEGVEEPAWAETLQALGCHTGQGYFWSKPLPAEAFWSRFNPLPALPAS</sequence>
<dbReference type="InterPro" id="IPR035919">
    <property type="entry name" value="EAL_sf"/>
</dbReference>
<evidence type="ECO:0000313" key="5">
    <source>
        <dbReference type="Proteomes" id="UP000288587"/>
    </source>
</evidence>
<dbReference type="Pfam" id="PF00990">
    <property type="entry name" value="GGDEF"/>
    <property type="match status" value="1"/>
</dbReference>
<dbReference type="OrthoDB" id="9813903at2"/>
<feature type="transmembrane region" description="Helical" evidence="1">
    <location>
        <begin position="21"/>
        <end position="39"/>
    </location>
</feature>
<keyword evidence="1" id="KW-0472">Membrane</keyword>
<dbReference type="Gene3D" id="3.20.20.450">
    <property type="entry name" value="EAL domain"/>
    <property type="match status" value="1"/>
</dbReference>
<evidence type="ECO:0000259" key="2">
    <source>
        <dbReference type="PROSITE" id="PS50883"/>
    </source>
</evidence>
<dbReference type="GO" id="GO:0071111">
    <property type="term" value="F:cyclic-guanylate-specific phosphodiesterase activity"/>
    <property type="evidence" value="ECO:0007669"/>
    <property type="project" value="InterPro"/>
</dbReference>
<dbReference type="SMART" id="SM00267">
    <property type="entry name" value="GGDEF"/>
    <property type="match status" value="1"/>
</dbReference>
<dbReference type="RefSeq" id="WP_127679877.1">
    <property type="nucleotide sequence ID" value="NZ_SACM01000001.1"/>
</dbReference>
<feature type="domain" description="GGDEF" evidence="3">
    <location>
        <begin position="223"/>
        <end position="355"/>
    </location>
</feature>
<dbReference type="PANTHER" id="PTHR33121:SF79">
    <property type="entry name" value="CYCLIC DI-GMP PHOSPHODIESTERASE PDED-RELATED"/>
    <property type="match status" value="1"/>
</dbReference>
<accession>A0A3S2WTJ8</accession>
<dbReference type="PROSITE" id="PS50887">
    <property type="entry name" value="GGDEF"/>
    <property type="match status" value="1"/>
</dbReference>
<dbReference type="PROSITE" id="PS50883">
    <property type="entry name" value="EAL"/>
    <property type="match status" value="1"/>
</dbReference>
<dbReference type="InterPro" id="IPR050706">
    <property type="entry name" value="Cyclic-di-GMP_PDE-like"/>
</dbReference>
<organism evidence="4 5">
    <name type="scientific">Inhella crocodyli</name>
    <dbReference type="NCBI Taxonomy" id="2499851"/>
    <lineage>
        <taxon>Bacteria</taxon>
        <taxon>Pseudomonadati</taxon>
        <taxon>Pseudomonadota</taxon>
        <taxon>Betaproteobacteria</taxon>
        <taxon>Burkholderiales</taxon>
        <taxon>Sphaerotilaceae</taxon>
        <taxon>Inhella</taxon>
    </lineage>
</organism>
<dbReference type="CDD" id="cd01948">
    <property type="entry name" value="EAL"/>
    <property type="match status" value="1"/>
</dbReference>
<dbReference type="InterPro" id="IPR001633">
    <property type="entry name" value="EAL_dom"/>
</dbReference>
<keyword evidence="1" id="KW-1133">Transmembrane helix</keyword>
<keyword evidence="1" id="KW-0812">Transmembrane</keyword>
<dbReference type="Gene3D" id="3.30.70.270">
    <property type="match status" value="1"/>
</dbReference>
<reference evidence="4 5" key="1">
    <citation type="submission" date="2019-01" db="EMBL/GenBank/DDBJ databases">
        <authorList>
            <person name="Chen W.-M."/>
        </authorList>
    </citation>
    <scope>NUCLEOTIDE SEQUENCE [LARGE SCALE GENOMIC DNA]</scope>
    <source>
        <strain evidence="4 5">CCP-18</strain>
    </source>
</reference>
<protein>
    <submittedName>
        <fullName evidence="4">Bifunctional diguanylate cyclase/phosphodiesterase</fullName>
    </submittedName>
</protein>
<evidence type="ECO:0000259" key="3">
    <source>
        <dbReference type="PROSITE" id="PS50887"/>
    </source>
</evidence>
<dbReference type="AlphaFoldDB" id="A0A3S2WTJ8"/>
<dbReference type="Proteomes" id="UP000288587">
    <property type="component" value="Unassembled WGS sequence"/>
</dbReference>
<dbReference type="InterPro" id="IPR000160">
    <property type="entry name" value="GGDEF_dom"/>
</dbReference>
<dbReference type="SMART" id="SM00052">
    <property type="entry name" value="EAL"/>
    <property type="match status" value="1"/>
</dbReference>
<keyword evidence="5" id="KW-1185">Reference proteome</keyword>
<feature type="domain" description="EAL" evidence="2">
    <location>
        <begin position="364"/>
        <end position="619"/>
    </location>
</feature>